<dbReference type="SUPFAM" id="SSF81901">
    <property type="entry name" value="HCP-like"/>
    <property type="match status" value="1"/>
</dbReference>
<keyword evidence="1" id="KW-1133">Transmembrane helix</keyword>
<accession>A0A426VHH2</accession>
<evidence type="ECO:0000313" key="2">
    <source>
        <dbReference type="EMBL" id="RRS06345.1"/>
    </source>
</evidence>
<dbReference type="Gene3D" id="1.25.40.10">
    <property type="entry name" value="Tetratricopeptide repeat domain"/>
    <property type="match status" value="1"/>
</dbReference>
<dbReference type="EMBL" id="RSED01000001">
    <property type="protein sequence ID" value="RRS06345.1"/>
    <property type="molecule type" value="Genomic_DNA"/>
</dbReference>
<organism evidence="2 3">
    <name type="scientific">Aquabacterium soli</name>
    <dbReference type="NCBI Taxonomy" id="2493092"/>
    <lineage>
        <taxon>Bacteria</taxon>
        <taxon>Pseudomonadati</taxon>
        <taxon>Pseudomonadota</taxon>
        <taxon>Betaproteobacteria</taxon>
        <taxon>Burkholderiales</taxon>
        <taxon>Aquabacterium</taxon>
    </lineage>
</organism>
<dbReference type="AlphaFoldDB" id="A0A426VHH2"/>
<dbReference type="RefSeq" id="WP_125241488.1">
    <property type="nucleotide sequence ID" value="NZ_RSED01000001.1"/>
</dbReference>
<keyword evidence="3" id="KW-1185">Reference proteome</keyword>
<name>A0A426VHH2_9BURK</name>
<keyword evidence="1" id="KW-0472">Membrane</keyword>
<evidence type="ECO:0000256" key="1">
    <source>
        <dbReference type="SAM" id="Phobius"/>
    </source>
</evidence>
<comment type="caution">
    <text evidence="2">The sequence shown here is derived from an EMBL/GenBank/DDBJ whole genome shotgun (WGS) entry which is preliminary data.</text>
</comment>
<gene>
    <name evidence="2" type="ORF">EIP75_01800</name>
</gene>
<protein>
    <submittedName>
        <fullName evidence="2">Uncharacterized protein</fullName>
    </submittedName>
</protein>
<feature type="transmembrane region" description="Helical" evidence="1">
    <location>
        <begin position="20"/>
        <end position="39"/>
    </location>
</feature>
<dbReference type="InterPro" id="IPR011990">
    <property type="entry name" value="TPR-like_helical_dom_sf"/>
</dbReference>
<sequence>MSAQLGEWLSRGLYRHRKRLLWLGLAVLSGVAVAGWSAWSAKPVRASEAMALPGSSLGAQPVPASLAVTADEQALFQTACQGPATRRLVQQARNNCERFVNHPTLAGQAHAVLAALLTEPPLQDLERAVEHARQAVRLGNERGDFILALLMLSGHAQPWSLDQARDLLTRAQGKGAAVASQYLQRLAAQDQCPGQASLKPLGVPLFCLYRAEVLQQLQARGMKHRAYGEDDWRDELSPGDAIGAQSVDLLFDVDPADHLPRLARMRYVFDAGLQGQVRWIELFDGLTQRYGAAHSNQRGQHAAWPMPDGTVVRLSRDGERCVVAYEHPERLRQRDLHLARLRDGVRQARLLAEAHAL</sequence>
<proteinExistence type="predicted"/>
<evidence type="ECO:0000313" key="3">
    <source>
        <dbReference type="Proteomes" id="UP000269265"/>
    </source>
</evidence>
<reference evidence="2 3" key="1">
    <citation type="submission" date="2018-12" db="EMBL/GenBank/DDBJ databases">
        <title>The whole draft genome of Aquabacterium sp. SJQ9.</title>
        <authorList>
            <person name="Sun L."/>
            <person name="Gao X."/>
            <person name="Chen W."/>
            <person name="Huang K."/>
        </authorList>
    </citation>
    <scope>NUCLEOTIDE SEQUENCE [LARGE SCALE GENOMIC DNA]</scope>
    <source>
        <strain evidence="2 3">SJQ9</strain>
    </source>
</reference>
<keyword evidence="1" id="KW-0812">Transmembrane</keyword>
<dbReference type="Proteomes" id="UP000269265">
    <property type="component" value="Unassembled WGS sequence"/>
</dbReference>